<sequence length="353" mass="37575">MPAFAGGAAEPPLADSYYALLRRCGGGDGAPNNGGARAAVAECELPMIDVGCLTSGGGGSSEAERAACAAAIARAAEEWGFFQVRNHGVAPELLDAMRREQARLFRLPFEAKASGGLLGDSYRWGNPTATSPRQLSWSEAFHVPLAAVSGDAACDFGGLTTLRDVTREVAGAMSKLAGTLARVLAEALRPAAGERFPEGCDETTCFLRLNRYPPCPVSPPDGASFGLVPHTDSDFLTVLCQDHVGGLQLMKGAGWVAVKPIPGALIVNVGDLFQVQERGAQGDDQRDHRALLRRLLPLPVLRLAHRRVRGAFSLPDVHVRGVQEKGAGRCQENREEDRAPQFPRLGFCMCHLV</sequence>
<name>A0A2T7F9C9_9POAL</name>
<dbReference type="Pfam" id="PF03171">
    <property type="entry name" value="2OG-FeII_Oxy"/>
    <property type="match status" value="1"/>
</dbReference>
<dbReference type="Proteomes" id="UP000244336">
    <property type="component" value="Chromosome 1"/>
</dbReference>
<protein>
    <recommendedName>
        <fullName evidence="6">Fe2OG dioxygenase domain-containing protein</fullName>
    </recommendedName>
</protein>
<keyword evidence="2 5" id="KW-0479">Metal-binding</keyword>
<evidence type="ECO:0000313" key="7">
    <source>
        <dbReference type="EMBL" id="PUZ76665.1"/>
    </source>
</evidence>
<dbReference type="Gene3D" id="2.60.120.330">
    <property type="entry name" value="B-lactam Antibiotic, Isopenicillin N Synthase, Chain"/>
    <property type="match status" value="1"/>
</dbReference>
<dbReference type="AlphaFoldDB" id="A0A2T7F9C9"/>
<dbReference type="STRING" id="1504633.A0A2T7F9C9"/>
<evidence type="ECO:0000256" key="1">
    <source>
        <dbReference type="ARBA" id="ARBA00001961"/>
    </source>
</evidence>
<keyword evidence="8" id="KW-1185">Reference proteome</keyword>
<feature type="domain" description="Fe2OG dioxygenase" evidence="6">
    <location>
        <begin position="201"/>
        <end position="319"/>
    </location>
</feature>
<dbReference type="OrthoDB" id="288590at2759"/>
<comment type="similarity">
    <text evidence="5">Belongs to the iron/ascorbate-dependent oxidoreductase family.</text>
</comment>
<dbReference type="GO" id="GO:0046872">
    <property type="term" value="F:metal ion binding"/>
    <property type="evidence" value="ECO:0007669"/>
    <property type="project" value="UniProtKB-KW"/>
</dbReference>
<accession>A0A2T7F9C9</accession>
<comment type="cofactor">
    <cofactor evidence="1">
        <name>L-ascorbate</name>
        <dbReference type="ChEBI" id="CHEBI:38290"/>
    </cofactor>
</comment>
<dbReference type="EMBL" id="CM009749">
    <property type="protein sequence ID" value="PUZ76665.1"/>
    <property type="molecule type" value="Genomic_DNA"/>
</dbReference>
<evidence type="ECO:0000256" key="3">
    <source>
        <dbReference type="ARBA" id="ARBA00023002"/>
    </source>
</evidence>
<dbReference type="InterPro" id="IPR027443">
    <property type="entry name" value="IPNS-like_sf"/>
</dbReference>
<dbReference type="InterPro" id="IPR005123">
    <property type="entry name" value="Oxoglu/Fe-dep_dioxygenase_dom"/>
</dbReference>
<dbReference type="InterPro" id="IPR050231">
    <property type="entry name" value="Iron_ascorbate_oxido_reductase"/>
</dbReference>
<evidence type="ECO:0000256" key="4">
    <source>
        <dbReference type="ARBA" id="ARBA00023004"/>
    </source>
</evidence>
<keyword evidence="3 5" id="KW-0560">Oxidoreductase</keyword>
<keyword evidence="4 5" id="KW-0408">Iron</keyword>
<reference evidence="7 8" key="1">
    <citation type="submission" date="2018-04" db="EMBL/GenBank/DDBJ databases">
        <title>WGS assembly of Panicum hallii var. hallii HAL2.</title>
        <authorList>
            <person name="Lovell J."/>
            <person name="Jenkins J."/>
            <person name="Lowry D."/>
            <person name="Mamidi S."/>
            <person name="Sreedasyam A."/>
            <person name="Weng X."/>
            <person name="Barry K."/>
            <person name="Bonette J."/>
            <person name="Campitelli B."/>
            <person name="Daum C."/>
            <person name="Gordon S."/>
            <person name="Gould B."/>
            <person name="Lipzen A."/>
            <person name="MacQueen A."/>
            <person name="Palacio-Mejia J."/>
            <person name="Plott C."/>
            <person name="Shakirov E."/>
            <person name="Shu S."/>
            <person name="Yoshinaga Y."/>
            <person name="Zane M."/>
            <person name="Rokhsar D."/>
            <person name="Grimwood J."/>
            <person name="Schmutz J."/>
            <person name="Juenger T."/>
        </authorList>
    </citation>
    <scope>NUCLEOTIDE SEQUENCE [LARGE SCALE GENOMIC DNA]</scope>
    <source>
        <strain evidence="8">cv. HAL2</strain>
    </source>
</reference>
<evidence type="ECO:0000259" key="6">
    <source>
        <dbReference type="PROSITE" id="PS51471"/>
    </source>
</evidence>
<proteinExistence type="inferred from homology"/>
<organism evidence="7 8">
    <name type="scientific">Panicum hallii var. hallii</name>
    <dbReference type="NCBI Taxonomy" id="1504633"/>
    <lineage>
        <taxon>Eukaryota</taxon>
        <taxon>Viridiplantae</taxon>
        <taxon>Streptophyta</taxon>
        <taxon>Embryophyta</taxon>
        <taxon>Tracheophyta</taxon>
        <taxon>Spermatophyta</taxon>
        <taxon>Magnoliopsida</taxon>
        <taxon>Liliopsida</taxon>
        <taxon>Poales</taxon>
        <taxon>Poaceae</taxon>
        <taxon>PACMAD clade</taxon>
        <taxon>Panicoideae</taxon>
        <taxon>Panicodae</taxon>
        <taxon>Paniceae</taxon>
        <taxon>Panicinae</taxon>
        <taxon>Panicum</taxon>
        <taxon>Panicum sect. Panicum</taxon>
    </lineage>
</organism>
<dbReference type="SUPFAM" id="SSF51197">
    <property type="entry name" value="Clavaminate synthase-like"/>
    <property type="match status" value="1"/>
</dbReference>
<dbReference type="Gramene" id="PUZ76665">
    <property type="protein sequence ID" value="PUZ76665"/>
    <property type="gene ID" value="GQ55_1G309000"/>
</dbReference>
<gene>
    <name evidence="7" type="ORF">GQ55_1G309000</name>
</gene>
<evidence type="ECO:0000256" key="2">
    <source>
        <dbReference type="ARBA" id="ARBA00022723"/>
    </source>
</evidence>
<dbReference type="PANTHER" id="PTHR47990">
    <property type="entry name" value="2-OXOGLUTARATE (2OG) AND FE(II)-DEPENDENT OXYGENASE SUPERFAMILY PROTEIN-RELATED"/>
    <property type="match status" value="1"/>
</dbReference>
<dbReference type="PROSITE" id="PS51471">
    <property type="entry name" value="FE2OG_OXY"/>
    <property type="match status" value="1"/>
</dbReference>
<dbReference type="Pfam" id="PF14226">
    <property type="entry name" value="DIOX_N"/>
    <property type="match status" value="1"/>
</dbReference>
<dbReference type="GO" id="GO:0016491">
    <property type="term" value="F:oxidoreductase activity"/>
    <property type="evidence" value="ECO:0007669"/>
    <property type="project" value="UniProtKB-KW"/>
</dbReference>
<evidence type="ECO:0000313" key="8">
    <source>
        <dbReference type="Proteomes" id="UP000244336"/>
    </source>
</evidence>
<dbReference type="InterPro" id="IPR026992">
    <property type="entry name" value="DIOX_N"/>
</dbReference>
<evidence type="ECO:0000256" key="5">
    <source>
        <dbReference type="RuleBase" id="RU003682"/>
    </source>
</evidence>
<dbReference type="InterPro" id="IPR044861">
    <property type="entry name" value="IPNS-like_FE2OG_OXY"/>
</dbReference>